<accession>A0ABT6MI54</accession>
<feature type="domain" description="HigA2-like helix-turn-helix" evidence="2">
    <location>
        <begin position="92"/>
        <end position="160"/>
    </location>
</feature>
<reference evidence="3 4" key="1">
    <citation type="submission" date="2023-04" db="EMBL/GenBank/DDBJ databases">
        <title>Forest soil microbial communities from Buena Vista Peninsula, Colon Province, Panama.</title>
        <authorList>
            <person name="Bouskill N."/>
        </authorList>
    </citation>
    <scope>NUCLEOTIDE SEQUENCE [LARGE SCALE GENOMIC DNA]</scope>
    <source>
        <strain evidence="3 4">CFH S0262</strain>
    </source>
</reference>
<keyword evidence="3" id="KW-0238">DNA-binding</keyword>
<organism evidence="3 4">
    <name type="scientific">Prescottella agglutinans</name>
    <dbReference type="NCBI Taxonomy" id="1644129"/>
    <lineage>
        <taxon>Bacteria</taxon>
        <taxon>Bacillati</taxon>
        <taxon>Actinomycetota</taxon>
        <taxon>Actinomycetes</taxon>
        <taxon>Mycobacteriales</taxon>
        <taxon>Nocardiaceae</taxon>
        <taxon>Prescottella</taxon>
    </lineage>
</organism>
<dbReference type="RefSeq" id="WP_280763255.1">
    <property type="nucleotide sequence ID" value="NZ_JARXVC010000017.1"/>
</dbReference>
<evidence type="ECO:0000256" key="1">
    <source>
        <dbReference type="SAM" id="MobiDB-lite"/>
    </source>
</evidence>
<comment type="caution">
    <text evidence="3">The sequence shown here is derived from an EMBL/GenBank/DDBJ whole genome shotgun (WGS) entry which is preliminary data.</text>
</comment>
<evidence type="ECO:0000259" key="2">
    <source>
        <dbReference type="Pfam" id="PF13744"/>
    </source>
</evidence>
<dbReference type="CDD" id="cd00093">
    <property type="entry name" value="HTH_XRE"/>
    <property type="match status" value="1"/>
</dbReference>
<sequence>MSRRTPQEKKRLSYARDCRNGYGENDKSSRTSIRLGKRRANRVNRRQADLLLAGATGDVDPVHAEAVEDTARGRRPQRWTKVPDTPLGVHLERKRDMKFRSRLMIAITETIRANGWTPNVAAEHLHVSEASISDLMCGRVHRFSRDALVAMATVLGLTVD</sequence>
<dbReference type="SUPFAM" id="SSF47413">
    <property type="entry name" value="lambda repressor-like DNA-binding domains"/>
    <property type="match status" value="1"/>
</dbReference>
<dbReference type="Proteomes" id="UP001160334">
    <property type="component" value="Unassembled WGS sequence"/>
</dbReference>
<gene>
    <name evidence="3" type="ORF">M2280_005257</name>
</gene>
<name>A0ABT6MI54_9NOCA</name>
<dbReference type="Gene3D" id="1.10.260.40">
    <property type="entry name" value="lambda repressor-like DNA-binding domains"/>
    <property type="match status" value="1"/>
</dbReference>
<protein>
    <submittedName>
        <fullName evidence="3">XRE-type DNA-binding protein</fullName>
    </submittedName>
</protein>
<evidence type="ECO:0000313" key="3">
    <source>
        <dbReference type="EMBL" id="MDH6284006.1"/>
    </source>
</evidence>
<evidence type="ECO:0000313" key="4">
    <source>
        <dbReference type="Proteomes" id="UP001160334"/>
    </source>
</evidence>
<dbReference type="EMBL" id="JARXVC010000017">
    <property type="protein sequence ID" value="MDH6284006.1"/>
    <property type="molecule type" value="Genomic_DNA"/>
</dbReference>
<keyword evidence="4" id="KW-1185">Reference proteome</keyword>
<proteinExistence type="predicted"/>
<feature type="region of interest" description="Disordered" evidence="1">
    <location>
        <begin position="1"/>
        <end position="40"/>
    </location>
</feature>
<dbReference type="Pfam" id="PF13744">
    <property type="entry name" value="HTH_37"/>
    <property type="match status" value="1"/>
</dbReference>
<dbReference type="GO" id="GO:0003677">
    <property type="term" value="F:DNA binding"/>
    <property type="evidence" value="ECO:0007669"/>
    <property type="project" value="UniProtKB-KW"/>
</dbReference>
<feature type="compositionally biased region" description="Basic and acidic residues" evidence="1">
    <location>
        <begin position="1"/>
        <end position="29"/>
    </location>
</feature>
<dbReference type="InterPro" id="IPR001387">
    <property type="entry name" value="Cro/C1-type_HTH"/>
</dbReference>
<dbReference type="InterPro" id="IPR010982">
    <property type="entry name" value="Lambda_DNA-bd_dom_sf"/>
</dbReference>
<dbReference type="InterPro" id="IPR039554">
    <property type="entry name" value="HigA2-like_HTH"/>
</dbReference>